<sequence length="198" mass="21376">MARRYVDAYEYVKSAPVVAISVNALETYWTWARIDPFGAAAERDAVLAGEVPLSKIQSAIRNARARASVPVAPEPLSVDQIIQRFEAAGIEAVPHPDGISVHSAGESWIGLSAEATFMLVNDEGVHYRSHQWALLVSPALPGSPLAGLPFEALLLRVAAAAAIYDHVSLFCLSAFEREEVSKAAAGWWPFEPGRISIL</sequence>
<accession>A0A4Q2RC06</accession>
<dbReference type="Proteomes" id="UP000289411">
    <property type="component" value="Unassembled WGS sequence"/>
</dbReference>
<organism evidence="1 2">
    <name type="scientific">Lichenibacterium ramalinae</name>
    <dbReference type="NCBI Taxonomy" id="2316527"/>
    <lineage>
        <taxon>Bacteria</taxon>
        <taxon>Pseudomonadati</taxon>
        <taxon>Pseudomonadota</taxon>
        <taxon>Alphaproteobacteria</taxon>
        <taxon>Hyphomicrobiales</taxon>
        <taxon>Lichenihabitantaceae</taxon>
        <taxon>Lichenibacterium</taxon>
    </lineage>
</organism>
<evidence type="ECO:0000313" key="1">
    <source>
        <dbReference type="EMBL" id="RYB04446.1"/>
    </source>
</evidence>
<reference evidence="1 2" key="1">
    <citation type="submission" date="2018-09" db="EMBL/GenBank/DDBJ databases">
        <authorList>
            <person name="Grouzdev D.S."/>
            <person name="Krutkina M.S."/>
        </authorList>
    </citation>
    <scope>NUCLEOTIDE SEQUENCE [LARGE SCALE GENOMIC DNA]</scope>
    <source>
        <strain evidence="1 2">RmlP001</strain>
    </source>
</reference>
<proteinExistence type="predicted"/>
<name>A0A4Q2RC06_9HYPH</name>
<gene>
    <name evidence="1" type="ORF">D3272_13500</name>
</gene>
<reference evidence="1 2" key="2">
    <citation type="submission" date="2019-02" db="EMBL/GenBank/DDBJ databases">
        <title>'Lichenibacterium ramalinii' gen. nov. sp. nov., 'Lichenibacterium minor' gen. nov. sp. nov.</title>
        <authorList>
            <person name="Pankratov T."/>
        </authorList>
    </citation>
    <scope>NUCLEOTIDE SEQUENCE [LARGE SCALE GENOMIC DNA]</scope>
    <source>
        <strain evidence="1 2">RmlP001</strain>
    </source>
</reference>
<keyword evidence="2" id="KW-1185">Reference proteome</keyword>
<comment type="caution">
    <text evidence="1">The sequence shown here is derived from an EMBL/GenBank/DDBJ whole genome shotgun (WGS) entry which is preliminary data.</text>
</comment>
<protein>
    <submittedName>
        <fullName evidence="1">Uncharacterized protein</fullName>
    </submittedName>
</protein>
<dbReference type="EMBL" id="QYBC01000010">
    <property type="protein sequence ID" value="RYB04446.1"/>
    <property type="molecule type" value="Genomic_DNA"/>
</dbReference>
<dbReference type="AlphaFoldDB" id="A0A4Q2RC06"/>
<evidence type="ECO:0000313" key="2">
    <source>
        <dbReference type="Proteomes" id="UP000289411"/>
    </source>
</evidence>